<name>A0A0L0HCZ9_SPIPD</name>
<feature type="transmembrane region" description="Helical" evidence="2">
    <location>
        <begin position="20"/>
        <end position="40"/>
    </location>
</feature>
<feature type="transmembrane region" description="Helical" evidence="2">
    <location>
        <begin position="239"/>
        <end position="258"/>
    </location>
</feature>
<dbReference type="AlphaFoldDB" id="A0A0L0HCZ9"/>
<reference evidence="3 4" key="1">
    <citation type="submission" date="2009-08" db="EMBL/GenBank/DDBJ databases">
        <title>The Genome Sequence of Spizellomyces punctatus strain DAOM BR117.</title>
        <authorList>
            <consortium name="The Broad Institute Genome Sequencing Platform"/>
            <person name="Russ C."/>
            <person name="Cuomo C."/>
            <person name="Shea T."/>
            <person name="Young S.K."/>
            <person name="Zeng Q."/>
            <person name="Koehrsen M."/>
            <person name="Haas B."/>
            <person name="Borodovsky M."/>
            <person name="Guigo R."/>
            <person name="Alvarado L."/>
            <person name="Berlin A."/>
            <person name="Bochicchio J."/>
            <person name="Borenstein D."/>
            <person name="Chapman S."/>
            <person name="Chen Z."/>
            <person name="Engels R."/>
            <person name="Freedman E."/>
            <person name="Gellesch M."/>
            <person name="Goldberg J."/>
            <person name="Griggs A."/>
            <person name="Gujja S."/>
            <person name="Heiman D."/>
            <person name="Hepburn T."/>
            <person name="Howarth C."/>
            <person name="Jen D."/>
            <person name="Larson L."/>
            <person name="Lewis B."/>
            <person name="Mehta T."/>
            <person name="Park D."/>
            <person name="Pearson M."/>
            <person name="Roberts A."/>
            <person name="Saif S."/>
            <person name="Shenoy N."/>
            <person name="Sisk P."/>
            <person name="Stolte C."/>
            <person name="Sykes S."/>
            <person name="Thomson T."/>
            <person name="Walk T."/>
            <person name="White J."/>
            <person name="Yandava C."/>
            <person name="Burger G."/>
            <person name="Gray M.W."/>
            <person name="Holland P.W.H."/>
            <person name="King N."/>
            <person name="Lang F.B.F."/>
            <person name="Roger A.J."/>
            <person name="Ruiz-Trillo I."/>
            <person name="Lander E."/>
            <person name="Nusbaum C."/>
        </authorList>
    </citation>
    <scope>NUCLEOTIDE SEQUENCE [LARGE SCALE GENOMIC DNA]</scope>
    <source>
        <strain evidence="3 4">DAOM BR117</strain>
    </source>
</reference>
<dbReference type="InParanoid" id="A0A0L0HCZ9"/>
<dbReference type="RefSeq" id="XP_016606864.1">
    <property type="nucleotide sequence ID" value="XM_016754010.1"/>
</dbReference>
<keyword evidence="2" id="KW-1133">Transmembrane helix</keyword>
<dbReference type="SUPFAM" id="SSF81321">
    <property type="entry name" value="Family A G protein-coupled receptor-like"/>
    <property type="match status" value="1"/>
</dbReference>
<feature type="transmembrane region" description="Helical" evidence="2">
    <location>
        <begin position="179"/>
        <end position="203"/>
    </location>
</feature>
<evidence type="ECO:0000313" key="3">
    <source>
        <dbReference type="EMBL" id="KNC98824.1"/>
    </source>
</evidence>
<proteinExistence type="predicted"/>
<feature type="compositionally biased region" description="Polar residues" evidence="1">
    <location>
        <begin position="464"/>
        <end position="476"/>
    </location>
</feature>
<feature type="transmembrane region" description="Helical" evidence="2">
    <location>
        <begin position="135"/>
        <end position="159"/>
    </location>
</feature>
<gene>
    <name evidence="3" type="ORF">SPPG_05801</name>
</gene>
<evidence type="ECO:0000256" key="1">
    <source>
        <dbReference type="SAM" id="MobiDB-lite"/>
    </source>
</evidence>
<feature type="transmembrane region" description="Helical" evidence="2">
    <location>
        <begin position="102"/>
        <end position="123"/>
    </location>
</feature>
<organism evidence="3 4">
    <name type="scientific">Spizellomyces punctatus (strain DAOM BR117)</name>
    <dbReference type="NCBI Taxonomy" id="645134"/>
    <lineage>
        <taxon>Eukaryota</taxon>
        <taxon>Fungi</taxon>
        <taxon>Fungi incertae sedis</taxon>
        <taxon>Chytridiomycota</taxon>
        <taxon>Chytridiomycota incertae sedis</taxon>
        <taxon>Chytridiomycetes</taxon>
        <taxon>Spizellomycetales</taxon>
        <taxon>Spizellomycetaceae</taxon>
        <taxon>Spizellomyces</taxon>
    </lineage>
</organism>
<feature type="region of interest" description="Disordered" evidence="1">
    <location>
        <begin position="432"/>
        <end position="476"/>
    </location>
</feature>
<accession>A0A0L0HCZ9</accession>
<keyword evidence="4" id="KW-1185">Reference proteome</keyword>
<dbReference type="GeneID" id="27689153"/>
<feature type="transmembrane region" description="Helical" evidence="2">
    <location>
        <begin position="61"/>
        <end position="82"/>
    </location>
</feature>
<evidence type="ECO:0000313" key="4">
    <source>
        <dbReference type="Proteomes" id="UP000053201"/>
    </source>
</evidence>
<dbReference type="Proteomes" id="UP000053201">
    <property type="component" value="Unassembled WGS sequence"/>
</dbReference>
<keyword evidence="2" id="KW-0812">Transmembrane</keyword>
<evidence type="ECO:0000256" key="2">
    <source>
        <dbReference type="SAM" id="Phobius"/>
    </source>
</evidence>
<protein>
    <recommendedName>
        <fullName evidence="5">G-protein coupled receptors family 1 profile domain-containing protein</fullName>
    </recommendedName>
</protein>
<feature type="transmembrane region" description="Helical" evidence="2">
    <location>
        <begin position="270"/>
        <end position="294"/>
    </location>
</feature>
<sequence length="476" mass="53196">MSSSDDDAARQFYLDNYLLVNLSFLVLAPIHLIVISLVFYRSYVLVFKEKKALSLSQRIPVYIVIGEFLMLTSFGTTALYQIIKQRLFTGTTCRAMGAFTGYFAAVEYLLSSFLSAFTYARVCRQWEVSWGKYDWGLLIPANGICLTLLVICWETNWFGPLGEFSCFIDTTQGEHSRNIAIAAVTLLLCSIASVVAFSTPVLVKIWRTSRDLERVLAITVQGGKLVFAHSDVNKAASKITVYVLVYSVKWISGVPLYTPLLGQGPARVPPIYYVFPYIFFHIGGIINGIVYLLYEDFIPEFIARPLARRRARRQLQQTMAAGWDVGDMLGVMTGLEERRDEYVSVSVPVWNGTSGMKGRTSGASQGNANIPCTLAGVSRSWSAPAYIDPEADEKFDTRDERIDLKTMLIEEQDEQIDLITMLAGERQELEDWEAENASQVPLKDPTDELTLLTQEASPTDEVEGQTSNSADTSKKN</sequence>
<keyword evidence="2" id="KW-0472">Membrane</keyword>
<evidence type="ECO:0008006" key="5">
    <source>
        <dbReference type="Google" id="ProtNLM"/>
    </source>
</evidence>
<dbReference type="OrthoDB" id="2112032at2759"/>
<dbReference type="VEuPathDB" id="FungiDB:SPPG_05801"/>
<dbReference type="EMBL" id="KQ257459">
    <property type="protein sequence ID" value="KNC98824.1"/>
    <property type="molecule type" value="Genomic_DNA"/>
</dbReference>